<sequence>MNTIKVKLEPGTDKDNYNNSTTQSCSPQKPKEIGKSRPSSSISQIPRLKTVEKTEIKVKLENPVVNVLSKKKNNKTLENSTLMDYMLEVPELNFNEEALPDNESDCSKFSSPFDSRVDTAGTNLTYMTKNTTRNEKDPLIKIEEKTTHMEKQSQLRQSSDLLNDCNSFGSSPCIDQKIKLNKKKEQDLLDENKLLKKKKLKPSNLGNNQRKENVSFDSVDATDGDSELRSQNYGVFDEQRPCTPPNYRIDTKPVYEYMEGEDAIYFDIMGKKDPTEKLDENEKQFFDYVHMNFEQWVEQSERFNHEYKTLMEQVIVARIKFDKRFQYLRENLDEFAINLEKFGSDINKRSEILKEYCNKIVNEIE</sequence>
<feature type="region of interest" description="Disordered" evidence="1">
    <location>
        <begin position="1"/>
        <end position="45"/>
    </location>
</feature>
<comment type="caution">
    <text evidence="2">The sequence shown here is derived from an EMBL/GenBank/DDBJ whole genome shotgun (WGS) entry which is preliminary data.</text>
</comment>
<keyword evidence="3" id="KW-1185">Reference proteome</keyword>
<name>A0A4V4NFV0_9ASCO</name>
<proteinExistence type="predicted"/>
<dbReference type="OrthoDB" id="3997264at2759"/>
<organism evidence="2 3">
    <name type="scientific">Pichia inconspicua</name>
    <dbReference type="NCBI Taxonomy" id="52247"/>
    <lineage>
        <taxon>Eukaryota</taxon>
        <taxon>Fungi</taxon>
        <taxon>Dikarya</taxon>
        <taxon>Ascomycota</taxon>
        <taxon>Saccharomycotina</taxon>
        <taxon>Pichiomycetes</taxon>
        <taxon>Pichiales</taxon>
        <taxon>Pichiaceae</taxon>
        <taxon>Pichia</taxon>
    </lineage>
</organism>
<feature type="compositionally biased region" description="Polar residues" evidence="1">
    <location>
        <begin position="17"/>
        <end position="27"/>
    </location>
</feature>
<protein>
    <recommendedName>
        <fullName evidence="4">Extracellular mutant protein 11 C-terminal domain-containing protein</fullName>
    </recommendedName>
</protein>
<feature type="compositionally biased region" description="Basic and acidic residues" evidence="1">
    <location>
        <begin position="1"/>
        <end position="16"/>
    </location>
</feature>
<evidence type="ECO:0008006" key="4">
    <source>
        <dbReference type="Google" id="ProtNLM"/>
    </source>
</evidence>
<dbReference type="Proteomes" id="UP000307173">
    <property type="component" value="Unassembled WGS sequence"/>
</dbReference>
<gene>
    <name evidence="2" type="ORF">CANINC_001915</name>
</gene>
<dbReference type="EMBL" id="SELW01000288">
    <property type="protein sequence ID" value="TID29520.1"/>
    <property type="molecule type" value="Genomic_DNA"/>
</dbReference>
<evidence type="ECO:0000256" key="1">
    <source>
        <dbReference type="SAM" id="MobiDB-lite"/>
    </source>
</evidence>
<evidence type="ECO:0000313" key="3">
    <source>
        <dbReference type="Proteomes" id="UP000307173"/>
    </source>
</evidence>
<evidence type="ECO:0000313" key="2">
    <source>
        <dbReference type="EMBL" id="TID29520.1"/>
    </source>
</evidence>
<reference evidence="2 3" key="1">
    <citation type="journal article" date="2019" name="Front. Genet.">
        <title>Whole-Genome Sequencing of the Opportunistic Yeast Pathogen Candida inconspicua Uncovers Its Hybrid Origin.</title>
        <authorList>
            <person name="Mixao V."/>
            <person name="Hansen A.P."/>
            <person name="Saus E."/>
            <person name="Boekhout T."/>
            <person name="Lass-Florl C."/>
            <person name="Gabaldon T."/>
        </authorList>
    </citation>
    <scope>NUCLEOTIDE SEQUENCE [LARGE SCALE GENOMIC DNA]</scope>
    <source>
        <strain evidence="2 3">CBS 180</strain>
    </source>
</reference>
<dbReference type="AlphaFoldDB" id="A0A4V4NFV0"/>
<accession>A0A4V4NFV0</accession>
<feature type="compositionally biased region" description="Low complexity" evidence="1">
    <location>
        <begin position="36"/>
        <end position="45"/>
    </location>
</feature>
<feature type="region of interest" description="Disordered" evidence="1">
    <location>
        <begin position="199"/>
        <end position="224"/>
    </location>
</feature>